<sequence length="156" mass="16828">VRLRTDGTTSTNDTTATHRAATAFTTTTSSTARVAVTVMTTTGMSAPVPENQCTTLSDSQFRCDLPTSILRGMLDPTCHAQWSMNDISVAIYETGKAEFEDPITAASLEWVIGNSCNGPLVFYISCPKTDFNMELSFSCENKGTPEGNSSVFTPNY</sequence>
<dbReference type="AlphaFoldDB" id="A0A8J4UNB1"/>
<feature type="non-terminal residue" evidence="1">
    <location>
        <position position="1"/>
    </location>
</feature>
<reference evidence="1" key="1">
    <citation type="submission" date="2020-07" db="EMBL/GenBank/DDBJ databases">
        <title>Clarias magur genome sequencing, assembly and annotation.</title>
        <authorList>
            <person name="Kushwaha B."/>
            <person name="Kumar R."/>
            <person name="Das P."/>
            <person name="Joshi C.G."/>
            <person name="Kumar D."/>
            <person name="Nagpure N.S."/>
            <person name="Pandey M."/>
            <person name="Agarwal S."/>
            <person name="Srivastava S."/>
            <person name="Singh M."/>
            <person name="Sahoo L."/>
            <person name="Jayasankar P."/>
            <person name="Meher P.K."/>
            <person name="Koringa P.G."/>
            <person name="Iquebal M.A."/>
            <person name="Das S.P."/>
            <person name="Bit A."/>
            <person name="Patnaik S."/>
            <person name="Patel N."/>
            <person name="Shah T.M."/>
            <person name="Hinsu A."/>
            <person name="Jena J.K."/>
        </authorList>
    </citation>
    <scope>NUCLEOTIDE SEQUENCE</scope>
    <source>
        <strain evidence="1">CIFAMagur01</strain>
        <tissue evidence="1">Testis</tissue>
    </source>
</reference>
<accession>A0A8J4UNB1</accession>
<gene>
    <name evidence="1" type="ORF">DAT39_007947</name>
</gene>
<keyword evidence="2" id="KW-1185">Reference proteome</keyword>
<feature type="non-terminal residue" evidence="1">
    <location>
        <position position="156"/>
    </location>
</feature>
<protein>
    <submittedName>
        <fullName evidence="1">Uncharacterized protein</fullName>
    </submittedName>
</protein>
<evidence type="ECO:0000313" key="1">
    <source>
        <dbReference type="EMBL" id="KAF5902337.1"/>
    </source>
</evidence>
<organism evidence="1 2">
    <name type="scientific">Clarias magur</name>
    <name type="common">Asian catfish</name>
    <name type="synonym">Macropteronotus magur</name>
    <dbReference type="NCBI Taxonomy" id="1594786"/>
    <lineage>
        <taxon>Eukaryota</taxon>
        <taxon>Metazoa</taxon>
        <taxon>Chordata</taxon>
        <taxon>Craniata</taxon>
        <taxon>Vertebrata</taxon>
        <taxon>Euteleostomi</taxon>
        <taxon>Actinopterygii</taxon>
        <taxon>Neopterygii</taxon>
        <taxon>Teleostei</taxon>
        <taxon>Ostariophysi</taxon>
        <taxon>Siluriformes</taxon>
        <taxon>Clariidae</taxon>
        <taxon>Clarias</taxon>
    </lineage>
</organism>
<name>A0A8J4UNB1_CLAMG</name>
<proteinExistence type="predicted"/>
<evidence type="ECO:0000313" key="2">
    <source>
        <dbReference type="Proteomes" id="UP000727407"/>
    </source>
</evidence>
<comment type="caution">
    <text evidence="1">The sequence shown here is derived from an EMBL/GenBank/DDBJ whole genome shotgun (WGS) entry which is preliminary data.</text>
</comment>
<dbReference type="EMBL" id="QNUK01000092">
    <property type="protein sequence ID" value="KAF5902337.1"/>
    <property type="molecule type" value="Genomic_DNA"/>
</dbReference>
<dbReference type="Proteomes" id="UP000727407">
    <property type="component" value="Unassembled WGS sequence"/>
</dbReference>